<protein>
    <submittedName>
        <fullName evidence="1">Uncharacterized protein</fullName>
    </submittedName>
</protein>
<evidence type="ECO:0000313" key="1">
    <source>
        <dbReference type="EMBL" id="EYC04936.1"/>
    </source>
</evidence>
<accession>A0A016TQC9</accession>
<evidence type="ECO:0000313" key="2">
    <source>
        <dbReference type="Proteomes" id="UP000024635"/>
    </source>
</evidence>
<dbReference type="Proteomes" id="UP000024635">
    <property type="component" value="Unassembled WGS sequence"/>
</dbReference>
<organism evidence="1 2">
    <name type="scientific">Ancylostoma ceylanicum</name>
    <dbReference type="NCBI Taxonomy" id="53326"/>
    <lineage>
        <taxon>Eukaryota</taxon>
        <taxon>Metazoa</taxon>
        <taxon>Ecdysozoa</taxon>
        <taxon>Nematoda</taxon>
        <taxon>Chromadorea</taxon>
        <taxon>Rhabditida</taxon>
        <taxon>Rhabditina</taxon>
        <taxon>Rhabditomorpha</taxon>
        <taxon>Strongyloidea</taxon>
        <taxon>Ancylostomatidae</taxon>
        <taxon>Ancylostomatinae</taxon>
        <taxon>Ancylostoma</taxon>
    </lineage>
</organism>
<dbReference type="EMBL" id="JARK01001421">
    <property type="protein sequence ID" value="EYC04936.1"/>
    <property type="molecule type" value="Genomic_DNA"/>
</dbReference>
<gene>
    <name evidence="1" type="primary">Acey_s0085.g1875</name>
    <name evidence="1" type="ORF">Y032_0085g1875</name>
</gene>
<comment type="caution">
    <text evidence="1">The sequence shown here is derived from an EMBL/GenBank/DDBJ whole genome shotgun (WGS) entry which is preliminary data.</text>
</comment>
<reference evidence="2" key="1">
    <citation type="journal article" date="2015" name="Nat. Genet.">
        <title>The genome and transcriptome of the zoonotic hookworm Ancylostoma ceylanicum identify infection-specific gene families.</title>
        <authorList>
            <person name="Schwarz E.M."/>
            <person name="Hu Y."/>
            <person name="Antoshechkin I."/>
            <person name="Miller M.M."/>
            <person name="Sternberg P.W."/>
            <person name="Aroian R.V."/>
        </authorList>
    </citation>
    <scope>NUCLEOTIDE SEQUENCE</scope>
    <source>
        <strain evidence="2">HY135</strain>
    </source>
</reference>
<proteinExistence type="predicted"/>
<sequence>MTGEEQKDRRVLLVPTERREGWGGSRAEQLIFGASVGCVRQTHAAICGGFLVETGQRDICILNEKNVRQPRGRERTRLSCD</sequence>
<dbReference type="AlphaFoldDB" id="A0A016TQC9"/>
<name>A0A016TQC9_9BILA</name>
<keyword evidence="2" id="KW-1185">Reference proteome</keyword>